<protein>
    <submittedName>
        <fullName evidence="2">Uncharacterized protein</fullName>
    </submittedName>
</protein>
<name>A0AAV9AN38_ACOGR</name>
<organism evidence="2 3">
    <name type="scientific">Acorus gramineus</name>
    <name type="common">Dwarf sweet flag</name>
    <dbReference type="NCBI Taxonomy" id="55184"/>
    <lineage>
        <taxon>Eukaryota</taxon>
        <taxon>Viridiplantae</taxon>
        <taxon>Streptophyta</taxon>
        <taxon>Embryophyta</taxon>
        <taxon>Tracheophyta</taxon>
        <taxon>Spermatophyta</taxon>
        <taxon>Magnoliopsida</taxon>
        <taxon>Liliopsida</taxon>
        <taxon>Acoraceae</taxon>
        <taxon>Acorus</taxon>
    </lineage>
</organism>
<reference evidence="2" key="2">
    <citation type="submission" date="2023-06" db="EMBL/GenBank/DDBJ databases">
        <authorList>
            <person name="Ma L."/>
            <person name="Liu K.-W."/>
            <person name="Li Z."/>
            <person name="Hsiao Y.-Y."/>
            <person name="Qi Y."/>
            <person name="Fu T."/>
            <person name="Tang G."/>
            <person name="Zhang D."/>
            <person name="Sun W.-H."/>
            <person name="Liu D.-K."/>
            <person name="Li Y."/>
            <person name="Chen G.-Z."/>
            <person name="Liu X.-D."/>
            <person name="Liao X.-Y."/>
            <person name="Jiang Y.-T."/>
            <person name="Yu X."/>
            <person name="Hao Y."/>
            <person name="Huang J."/>
            <person name="Zhao X.-W."/>
            <person name="Ke S."/>
            <person name="Chen Y.-Y."/>
            <person name="Wu W.-L."/>
            <person name="Hsu J.-L."/>
            <person name="Lin Y.-F."/>
            <person name="Huang M.-D."/>
            <person name="Li C.-Y."/>
            <person name="Huang L."/>
            <person name="Wang Z.-W."/>
            <person name="Zhao X."/>
            <person name="Zhong W.-Y."/>
            <person name="Peng D.-H."/>
            <person name="Ahmad S."/>
            <person name="Lan S."/>
            <person name="Zhang J.-S."/>
            <person name="Tsai W.-C."/>
            <person name="Van De Peer Y."/>
            <person name="Liu Z.-J."/>
        </authorList>
    </citation>
    <scope>NUCLEOTIDE SEQUENCE</scope>
    <source>
        <strain evidence="2">SCP</strain>
        <tissue evidence="2">Leaves</tissue>
    </source>
</reference>
<gene>
    <name evidence="2" type="ORF">QJS04_geneDACA015674</name>
</gene>
<dbReference type="EMBL" id="JAUJYN010000008">
    <property type="protein sequence ID" value="KAK1265593.1"/>
    <property type="molecule type" value="Genomic_DNA"/>
</dbReference>
<feature type="region of interest" description="Disordered" evidence="1">
    <location>
        <begin position="156"/>
        <end position="204"/>
    </location>
</feature>
<evidence type="ECO:0000256" key="1">
    <source>
        <dbReference type="SAM" id="MobiDB-lite"/>
    </source>
</evidence>
<comment type="caution">
    <text evidence="2">The sequence shown here is derived from an EMBL/GenBank/DDBJ whole genome shotgun (WGS) entry which is preliminary data.</text>
</comment>
<sequence>MGFISIWRQMQVPNCLDVDAFNASADNAKPDLNRQIGGPAIHAVFINLLSGEAKSYTQAGFLKQMEKIEKVNPNGYNWLKNVPPHEWARLAFDRHVKNQDTCNKFSESFNNWILNGREKPIISLIESIRLSWMAKIHSRRERAIRVYSHFIHPLSDQSLRPPTNRDPVEPPVMRRMAGRPRKARVRDTDEAPTSLKTGGTVKCG</sequence>
<dbReference type="AlphaFoldDB" id="A0AAV9AN38"/>
<evidence type="ECO:0000313" key="3">
    <source>
        <dbReference type="Proteomes" id="UP001179952"/>
    </source>
</evidence>
<keyword evidence="3" id="KW-1185">Reference proteome</keyword>
<dbReference type="Proteomes" id="UP001179952">
    <property type="component" value="Unassembled WGS sequence"/>
</dbReference>
<accession>A0AAV9AN38</accession>
<proteinExistence type="predicted"/>
<evidence type="ECO:0000313" key="2">
    <source>
        <dbReference type="EMBL" id="KAK1265593.1"/>
    </source>
</evidence>
<reference evidence="2" key="1">
    <citation type="journal article" date="2023" name="Nat. Commun.">
        <title>Diploid and tetraploid genomes of Acorus and the evolution of monocots.</title>
        <authorList>
            <person name="Ma L."/>
            <person name="Liu K.W."/>
            <person name="Li Z."/>
            <person name="Hsiao Y.Y."/>
            <person name="Qi Y."/>
            <person name="Fu T."/>
            <person name="Tang G.D."/>
            <person name="Zhang D."/>
            <person name="Sun W.H."/>
            <person name="Liu D.K."/>
            <person name="Li Y."/>
            <person name="Chen G.Z."/>
            <person name="Liu X.D."/>
            <person name="Liao X.Y."/>
            <person name="Jiang Y.T."/>
            <person name="Yu X."/>
            <person name="Hao Y."/>
            <person name="Huang J."/>
            <person name="Zhao X.W."/>
            <person name="Ke S."/>
            <person name="Chen Y.Y."/>
            <person name="Wu W.L."/>
            <person name="Hsu J.L."/>
            <person name="Lin Y.F."/>
            <person name="Huang M.D."/>
            <person name="Li C.Y."/>
            <person name="Huang L."/>
            <person name="Wang Z.W."/>
            <person name="Zhao X."/>
            <person name="Zhong W.Y."/>
            <person name="Peng D.H."/>
            <person name="Ahmad S."/>
            <person name="Lan S."/>
            <person name="Zhang J.S."/>
            <person name="Tsai W.C."/>
            <person name="Van de Peer Y."/>
            <person name="Liu Z.J."/>
        </authorList>
    </citation>
    <scope>NUCLEOTIDE SEQUENCE</scope>
    <source>
        <strain evidence="2">SCP</strain>
    </source>
</reference>